<dbReference type="RefSeq" id="WP_190859106.1">
    <property type="nucleotide sequence ID" value="NZ_JACXIY010000007.1"/>
</dbReference>
<organism evidence="1 2">
    <name type="scientific">Paenibacillus arenilitoris</name>
    <dbReference type="NCBI Taxonomy" id="2772299"/>
    <lineage>
        <taxon>Bacteria</taxon>
        <taxon>Bacillati</taxon>
        <taxon>Bacillota</taxon>
        <taxon>Bacilli</taxon>
        <taxon>Bacillales</taxon>
        <taxon>Paenibacillaceae</taxon>
        <taxon>Paenibacillus</taxon>
    </lineage>
</organism>
<evidence type="ECO:0008006" key="3">
    <source>
        <dbReference type="Google" id="ProtNLM"/>
    </source>
</evidence>
<protein>
    <recommendedName>
        <fullName evidence="3">Ferric siderophore reductase C-terminal domain-containing protein</fullName>
    </recommendedName>
</protein>
<reference evidence="1" key="1">
    <citation type="submission" date="2020-09" db="EMBL/GenBank/DDBJ databases">
        <title>A novel bacterium of genus Paenibacillus, isolated from South China Sea.</title>
        <authorList>
            <person name="Huang H."/>
            <person name="Mo K."/>
            <person name="Hu Y."/>
        </authorList>
    </citation>
    <scope>NUCLEOTIDE SEQUENCE</scope>
    <source>
        <strain evidence="1">IB182493</strain>
    </source>
</reference>
<dbReference type="Proteomes" id="UP000632125">
    <property type="component" value="Unassembled WGS sequence"/>
</dbReference>
<dbReference type="EMBL" id="JACXIY010000007">
    <property type="protein sequence ID" value="MBD2868066.1"/>
    <property type="molecule type" value="Genomic_DNA"/>
</dbReference>
<comment type="caution">
    <text evidence="1">The sequence shown here is derived from an EMBL/GenBank/DDBJ whole genome shotgun (WGS) entry which is preliminary data.</text>
</comment>
<accession>A0A927H461</accession>
<name>A0A927H461_9BACL</name>
<sequence length="274" mass="31766">MSDKMLDILESRYEIFVSDRDNIAFSCPASELLDAGKLKKLLELYTPMVKGTEQAVGEVYMTSWFRGPMLGLLYMLSAWNRSLDLSLDNLTVQIYSSVYNGKSYYRCGFLMDRSEWREGPAEQDANAEWAKEEISRFFEHTVRPVFETIASVGTQKTAMLWSQLPTSLEYGFDLMMNSEESESVKELARRNYGLAKALEGERFGRSKNPLDVKFRMTESMTEEGKQVRMKFGCCLYYLVEDGYYCFTCPRLKESERDRRRAEFRAAKQAEKQAQ</sequence>
<evidence type="ECO:0000313" key="2">
    <source>
        <dbReference type="Proteomes" id="UP000632125"/>
    </source>
</evidence>
<evidence type="ECO:0000313" key="1">
    <source>
        <dbReference type="EMBL" id="MBD2868066.1"/>
    </source>
</evidence>
<gene>
    <name evidence="1" type="ORF">IDH41_05730</name>
</gene>
<dbReference type="AlphaFoldDB" id="A0A927H461"/>
<keyword evidence="2" id="KW-1185">Reference proteome</keyword>
<proteinExistence type="predicted"/>